<keyword evidence="2" id="KW-1185">Reference proteome</keyword>
<protein>
    <submittedName>
        <fullName evidence="1">Uncharacterized protein</fullName>
    </submittedName>
</protein>
<dbReference type="EMBL" id="CATQJA010000638">
    <property type="protein sequence ID" value="CAJ0562235.1"/>
    <property type="molecule type" value="Genomic_DNA"/>
</dbReference>
<gene>
    <name evidence="1" type="ORF">MSPICULIGERA_LOCUS2066</name>
</gene>
<comment type="caution">
    <text evidence="1">The sequence shown here is derived from an EMBL/GenBank/DDBJ whole genome shotgun (WGS) entry which is preliminary data.</text>
</comment>
<evidence type="ECO:0000313" key="2">
    <source>
        <dbReference type="Proteomes" id="UP001177023"/>
    </source>
</evidence>
<organism evidence="1 2">
    <name type="scientific">Mesorhabditis spiculigera</name>
    <dbReference type="NCBI Taxonomy" id="96644"/>
    <lineage>
        <taxon>Eukaryota</taxon>
        <taxon>Metazoa</taxon>
        <taxon>Ecdysozoa</taxon>
        <taxon>Nematoda</taxon>
        <taxon>Chromadorea</taxon>
        <taxon>Rhabditida</taxon>
        <taxon>Rhabditina</taxon>
        <taxon>Rhabditomorpha</taxon>
        <taxon>Rhabditoidea</taxon>
        <taxon>Rhabditidae</taxon>
        <taxon>Mesorhabditinae</taxon>
        <taxon>Mesorhabditis</taxon>
    </lineage>
</organism>
<evidence type="ECO:0000313" key="1">
    <source>
        <dbReference type="EMBL" id="CAJ0562235.1"/>
    </source>
</evidence>
<feature type="non-terminal residue" evidence="1">
    <location>
        <position position="124"/>
    </location>
</feature>
<name>A0AA36C6N9_9BILA</name>
<dbReference type="Proteomes" id="UP001177023">
    <property type="component" value="Unassembled WGS sequence"/>
</dbReference>
<accession>A0AA36C6N9</accession>
<dbReference type="AlphaFoldDB" id="A0AA36C6N9"/>
<reference evidence="1" key="1">
    <citation type="submission" date="2023-06" db="EMBL/GenBank/DDBJ databases">
        <authorList>
            <person name="Delattre M."/>
        </authorList>
    </citation>
    <scope>NUCLEOTIDE SEQUENCE</scope>
    <source>
        <strain evidence="1">AF72</strain>
    </source>
</reference>
<proteinExistence type="predicted"/>
<sequence length="124" mass="13043">MQGGNLDIISATEALSAWAVDDAVIVLFTGSAQNNIDAAGRDYMRKEWTVGVAAVDAVQPVSANNLFVYGHAFSGANLKRIAYPVGLALTQTMPKAIDEYCRAASPSTSTVLKRAGHILSCNIG</sequence>